<dbReference type="Gene3D" id="3.40.50.150">
    <property type="entry name" value="Vaccinia Virus protein VP39"/>
    <property type="match status" value="1"/>
</dbReference>
<dbReference type="InterPro" id="IPR007473">
    <property type="entry name" value="RlmJ"/>
</dbReference>
<sequence length="289" mass="32203">MLSYQHGFHAGNPADLLKHLVLVNVLDYLANKNKPLVYIDTHAGSGGYSLADAQAQKTREYQQGIGKLWALSNQAWSPSITSYLDVVAAFEAQAQQASAASSSGRFYPGSPAIAQECLRDYDRLVAYELHPQAFAQLTAHTAGDKRVKIYQQNGFQGLIAQLPPKERRGIILIDPPYELKQDYDEVVSRLIAAHKRFATGTYLLWYPVVERRRIAKLHRELKASSIRNIAVFELGWETDNNGRGMTGSGMIVINPPWTLMASMQQDLATLKQIIAPQSGYWLADMLIAE</sequence>
<keyword evidence="1" id="KW-0489">Methyltransferase</keyword>
<reference evidence="2 3" key="1">
    <citation type="submission" date="2011-05" db="EMBL/GenBank/DDBJ databases">
        <title>Complete sequence of Thioalkalimicrobium cyclicum ALM1.</title>
        <authorList>
            <consortium name="US DOE Joint Genome Institute"/>
            <person name="Lucas S."/>
            <person name="Han J."/>
            <person name="Lapidus A."/>
            <person name="Cheng J.-F."/>
            <person name="Goodwin L."/>
            <person name="Pitluck S."/>
            <person name="Peters L."/>
            <person name="Mikhailova N."/>
            <person name="Davenport K."/>
            <person name="Han C."/>
            <person name="Tapia R."/>
            <person name="Land M."/>
            <person name="Hauser L."/>
            <person name="Kyrpides N."/>
            <person name="Ivanova N."/>
            <person name="Pagani I."/>
            <person name="Kappler U."/>
            <person name="Woyke T."/>
        </authorList>
    </citation>
    <scope>NUCLEOTIDE SEQUENCE [LARGE SCALE GENOMIC DNA]</scope>
    <source>
        <strain evidence="3">DSM 14477 / JCM 11371 / ALM1</strain>
    </source>
</reference>
<dbReference type="Pfam" id="PF04378">
    <property type="entry name" value="RsmJ"/>
    <property type="match status" value="1"/>
</dbReference>
<feature type="active site" description="Proton acceptor" evidence="1">
    <location>
        <position position="174"/>
    </location>
</feature>
<protein>
    <recommendedName>
        <fullName evidence="1">Ribosomal RNA large subunit methyltransferase J</fullName>
        <ecNumber evidence="1">2.1.1.266</ecNumber>
    </recommendedName>
    <alternativeName>
        <fullName evidence="1">23S rRNA (adenine(2030)-N6)-methyltransferase</fullName>
    </alternativeName>
    <alternativeName>
        <fullName evidence="1">23S rRNA m6A2030 methyltransferase</fullName>
    </alternativeName>
</protein>
<dbReference type="AlphaFoldDB" id="F6D8Z8"/>
<feature type="binding site" evidence="1">
    <location>
        <position position="42"/>
    </location>
    <ligand>
        <name>S-adenosyl-L-methionine</name>
        <dbReference type="ChEBI" id="CHEBI:59789"/>
    </ligand>
</feature>
<evidence type="ECO:0000313" key="3">
    <source>
        <dbReference type="Proteomes" id="UP000009232"/>
    </source>
</evidence>
<dbReference type="HAMAP" id="MF_00934">
    <property type="entry name" value="23SrRNA_methyltr_J"/>
    <property type="match status" value="1"/>
</dbReference>
<evidence type="ECO:0000256" key="1">
    <source>
        <dbReference type="HAMAP-Rule" id="MF_00934"/>
    </source>
</evidence>
<dbReference type="OrthoDB" id="9791274at2"/>
<name>F6D8Z8_THICA</name>
<dbReference type="eggNOG" id="COG2961">
    <property type="taxonomic scope" value="Bacteria"/>
</dbReference>
<dbReference type="GO" id="GO:0036307">
    <property type="term" value="F:23S rRNA (adenine(2030)-N(6))-methyltransferase activity"/>
    <property type="evidence" value="ECO:0007669"/>
    <property type="project" value="UniProtKB-UniRule"/>
</dbReference>
<feature type="binding site" evidence="1">
    <location>
        <position position="19"/>
    </location>
    <ligand>
        <name>S-adenosyl-L-methionine</name>
        <dbReference type="ChEBI" id="CHEBI:59789"/>
    </ligand>
</feature>
<dbReference type="RefSeq" id="WP_013835774.1">
    <property type="nucleotide sequence ID" value="NC_015581.1"/>
</dbReference>
<feature type="binding site" evidence="1">
    <location>
        <begin position="153"/>
        <end position="154"/>
    </location>
    <ligand>
        <name>S-adenosyl-L-methionine</name>
        <dbReference type="ChEBI" id="CHEBI:59789"/>
    </ligand>
</feature>
<keyword evidence="1" id="KW-0694">RNA-binding</keyword>
<keyword evidence="3" id="KW-1185">Reference proteome</keyword>
<proteinExistence type="inferred from homology"/>
<accession>F6D8Z8</accession>
<comment type="similarity">
    <text evidence="1">Belongs to the RlmJ family.</text>
</comment>
<evidence type="ECO:0000313" key="2">
    <source>
        <dbReference type="EMBL" id="AEG31998.1"/>
    </source>
</evidence>
<dbReference type="GO" id="GO:0005829">
    <property type="term" value="C:cytosol"/>
    <property type="evidence" value="ECO:0007669"/>
    <property type="project" value="TreeGrafter"/>
</dbReference>
<feature type="binding site" evidence="1">
    <location>
        <position position="174"/>
    </location>
    <ligand>
        <name>S-adenosyl-L-methionine</name>
        <dbReference type="ChEBI" id="CHEBI:59789"/>
    </ligand>
</feature>
<keyword evidence="1" id="KW-0949">S-adenosyl-L-methionine</keyword>
<comment type="function">
    <text evidence="1">Specifically methylates the adenine in position 2030 of 23S rRNA.</text>
</comment>
<dbReference type="SUPFAM" id="SSF53335">
    <property type="entry name" value="S-adenosyl-L-methionine-dependent methyltransferases"/>
    <property type="match status" value="1"/>
</dbReference>
<keyword evidence="1" id="KW-0808">Transferase</keyword>
<dbReference type="InterPro" id="IPR029063">
    <property type="entry name" value="SAM-dependent_MTases_sf"/>
</dbReference>
<dbReference type="PANTHER" id="PTHR37426:SF1">
    <property type="entry name" value="RIBOSOMAL RNA LARGE SUBUNIT METHYLTRANSFERASE J"/>
    <property type="match status" value="1"/>
</dbReference>
<dbReference type="Proteomes" id="UP000009232">
    <property type="component" value="Chromosome"/>
</dbReference>
<feature type="binding site" evidence="1">
    <location>
        <position position="128"/>
    </location>
    <ligand>
        <name>S-adenosyl-L-methionine</name>
        <dbReference type="ChEBI" id="CHEBI:59789"/>
    </ligand>
</feature>
<comment type="catalytic activity">
    <reaction evidence="1">
        <text>adenosine(2030) in 23S rRNA + S-adenosyl-L-methionine = N(6)-methyladenosine(2030) in 23S rRNA + S-adenosyl-L-homocysteine + H(+)</text>
        <dbReference type="Rhea" id="RHEA:43736"/>
        <dbReference type="Rhea" id="RHEA-COMP:10668"/>
        <dbReference type="Rhea" id="RHEA-COMP:10669"/>
        <dbReference type="ChEBI" id="CHEBI:15378"/>
        <dbReference type="ChEBI" id="CHEBI:57856"/>
        <dbReference type="ChEBI" id="CHEBI:59789"/>
        <dbReference type="ChEBI" id="CHEBI:74411"/>
        <dbReference type="ChEBI" id="CHEBI:74449"/>
        <dbReference type="EC" id="2.1.1.266"/>
    </reaction>
</comment>
<dbReference type="STRING" id="717773.Thicy_1231"/>
<dbReference type="EMBL" id="CP002776">
    <property type="protein sequence ID" value="AEG31998.1"/>
    <property type="molecule type" value="Genomic_DNA"/>
</dbReference>
<dbReference type="EC" id="2.1.1.266" evidence="1"/>
<keyword evidence="1" id="KW-0698">rRNA processing</keyword>
<organism evidence="2 3">
    <name type="scientific">Thiomicrospira cyclica (strain DSM 14477 / JCM 11371 / ALM1)</name>
    <name type="common">Thioalkalimicrobium cyclicum</name>
    <dbReference type="NCBI Taxonomy" id="717773"/>
    <lineage>
        <taxon>Bacteria</taxon>
        <taxon>Pseudomonadati</taxon>
        <taxon>Pseudomonadota</taxon>
        <taxon>Gammaproteobacteria</taxon>
        <taxon>Thiotrichales</taxon>
        <taxon>Piscirickettsiaceae</taxon>
        <taxon>Thiomicrospira</taxon>
    </lineage>
</organism>
<dbReference type="HOGENOM" id="CLU_061769_0_0_6"/>
<dbReference type="GO" id="GO:0070475">
    <property type="term" value="P:rRNA base methylation"/>
    <property type="evidence" value="ECO:0007669"/>
    <property type="project" value="UniProtKB-UniRule"/>
</dbReference>
<dbReference type="KEGG" id="tcy:Thicy_1231"/>
<dbReference type="PANTHER" id="PTHR37426">
    <property type="entry name" value="RIBOSOMAL RNA LARGE SUBUNIT METHYLTRANSFERASE J"/>
    <property type="match status" value="1"/>
</dbReference>
<comment type="subunit">
    <text evidence="1">Monomer.</text>
</comment>
<feature type="binding site" evidence="1">
    <location>
        <position position="110"/>
    </location>
    <ligand>
        <name>S-adenosyl-L-methionine</name>
        <dbReference type="ChEBI" id="CHEBI:59789"/>
    </ligand>
</feature>
<feature type="site" description="Interaction with substrate rRNA" evidence="1">
    <location>
        <position position="4"/>
    </location>
</feature>
<dbReference type="GO" id="GO:0003723">
    <property type="term" value="F:RNA binding"/>
    <property type="evidence" value="ECO:0007669"/>
    <property type="project" value="UniProtKB-UniRule"/>
</dbReference>
<gene>
    <name evidence="1" type="primary">rlmJ</name>
    <name evidence="2" type="ordered locus">Thicy_1231</name>
</gene>